<dbReference type="SUPFAM" id="SSF161098">
    <property type="entry name" value="MetI-like"/>
    <property type="match status" value="1"/>
</dbReference>
<dbReference type="InterPro" id="IPR000515">
    <property type="entry name" value="MetI-like"/>
</dbReference>
<evidence type="ECO:0000313" key="9">
    <source>
        <dbReference type="Proteomes" id="UP000438182"/>
    </source>
</evidence>
<evidence type="ECO:0000256" key="2">
    <source>
        <dbReference type="ARBA" id="ARBA00022448"/>
    </source>
</evidence>
<dbReference type="GO" id="GO:0055085">
    <property type="term" value="P:transmembrane transport"/>
    <property type="evidence" value="ECO:0007669"/>
    <property type="project" value="InterPro"/>
</dbReference>
<dbReference type="InterPro" id="IPR051204">
    <property type="entry name" value="ABC_transp_perm/SBD"/>
</dbReference>
<feature type="transmembrane region" description="Helical" evidence="6">
    <location>
        <begin position="188"/>
        <end position="209"/>
    </location>
</feature>
<evidence type="ECO:0000313" key="8">
    <source>
        <dbReference type="EMBL" id="MWB98677.1"/>
    </source>
</evidence>
<sequence>MNLIADGFAWLTDPANWTGAGSIPERLVEHLLVSLLILLIAGLIALPVGFTIGHTGRGKGLAVAVTGGMRAIPTLGLLTLAALWLGIGLAAPILALVVLAIPPLLAGAYSGLESVDRRVLDAAKGVGMTGLQRFTGVELPLSAPIVIGGIRSAALQIIATATLAAYTSDFGLGRFLFRGLKTNDYAEAFGAAVLVIALALLVDGLFALAQRFSVPVGVRVARSGEPTRSAADRATGRTTTNV</sequence>
<dbReference type="PANTHER" id="PTHR30177">
    <property type="entry name" value="GLYCINE BETAINE/L-PROLINE TRANSPORT SYSTEM PERMEASE PROTEIN PROW"/>
    <property type="match status" value="1"/>
</dbReference>
<dbReference type="GO" id="GO:0031460">
    <property type="term" value="P:glycine betaine transport"/>
    <property type="evidence" value="ECO:0007669"/>
    <property type="project" value="TreeGrafter"/>
</dbReference>
<name>A0A6I4P588_9MICO</name>
<feature type="transmembrane region" description="Helical" evidence="6">
    <location>
        <begin position="31"/>
        <end position="53"/>
    </location>
</feature>
<dbReference type="AlphaFoldDB" id="A0A6I4P588"/>
<keyword evidence="9" id="KW-1185">Reference proteome</keyword>
<keyword evidence="3 6" id="KW-0812">Transmembrane</keyword>
<comment type="caution">
    <text evidence="8">The sequence shown here is derived from an EMBL/GenBank/DDBJ whole genome shotgun (WGS) entry which is preliminary data.</text>
</comment>
<dbReference type="GO" id="GO:0005886">
    <property type="term" value="C:plasma membrane"/>
    <property type="evidence" value="ECO:0007669"/>
    <property type="project" value="UniProtKB-SubCell"/>
</dbReference>
<feature type="transmembrane region" description="Helical" evidence="6">
    <location>
        <begin position="74"/>
        <end position="101"/>
    </location>
</feature>
<evidence type="ECO:0000256" key="6">
    <source>
        <dbReference type="RuleBase" id="RU363032"/>
    </source>
</evidence>
<evidence type="ECO:0000256" key="5">
    <source>
        <dbReference type="ARBA" id="ARBA00023136"/>
    </source>
</evidence>
<gene>
    <name evidence="8" type="ORF">GB864_08965</name>
</gene>
<dbReference type="PANTHER" id="PTHR30177:SF33">
    <property type="entry name" value="POSSIBLE OSMOPROTECTANT (GLYCINE BETAINE_CARNITINE_CHOLINE_L-PROLINE) TRANSPORT INTEGRAL MEMBRANE PROTEIN ABC TRANSPORTER PROZ"/>
    <property type="match status" value="1"/>
</dbReference>
<dbReference type="Pfam" id="PF00528">
    <property type="entry name" value="BPD_transp_1"/>
    <property type="match status" value="1"/>
</dbReference>
<protein>
    <submittedName>
        <fullName evidence="8">ABC transporter permease subunit</fullName>
    </submittedName>
</protein>
<evidence type="ECO:0000256" key="4">
    <source>
        <dbReference type="ARBA" id="ARBA00022989"/>
    </source>
</evidence>
<evidence type="ECO:0000256" key="1">
    <source>
        <dbReference type="ARBA" id="ARBA00004141"/>
    </source>
</evidence>
<keyword evidence="2 6" id="KW-0813">Transport</keyword>
<feature type="domain" description="ABC transmembrane type-1" evidence="7">
    <location>
        <begin position="31"/>
        <end position="206"/>
    </location>
</feature>
<dbReference type="PROSITE" id="PS50928">
    <property type="entry name" value="ABC_TM1"/>
    <property type="match status" value="1"/>
</dbReference>
<keyword evidence="4 6" id="KW-1133">Transmembrane helix</keyword>
<comment type="subcellular location">
    <subcellularLocation>
        <location evidence="6">Cell membrane</location>
        <topology evidence="6">Multi-pass membrane protein</topology>
    </subcellularLocation>
    <subcellularLocation>
        <location evidence="1">Membrane</location>
        <topology evidence="1">Multi-pass membrane protein</topology>
    </subcellularLocation>
</comment>
<comment type="similarity">
    <text evidence="6">Belongs to the binding-protein-dependent transport system permease family.</text>
</comment>
<dbReference type="RefSeq" id="WP_160424225.1">
    <property type="nucleotide sequence ID" value="NZ_WSTA01000033.1"/>
</dbReference>
<proteinExistence type="inferred from homology"/>
<keyword evidence="5 6" id="KW-0472">Membrane</keyword>
<organism evidence="8 9">
    <name type="scientific">Agromyces seonyuensis</name>
    <dbReference type="NCBI Taxonomy" id="2662446"/>
    <lineage>
        <taxon>Bacteria</taxon>
        <taxon>Bacillati</taxon>
        <taxon>Actinomycetota</taxon>
        <taxon>Actinomycetes</taxon>
        <taxon>Micrococcales</taxon>
        <taxon>Microbacteriaceae</taxon>
        <taxon>Agromyces</taxon>
    </lineage>
</organism>
<reference evidence="8 9" key="1">
    <citation type="submission" date="2019-12" db="EMBL/GenBank/DDBJ databases">
        <authorList>
            <person name="Kim Y.S."/>
        </authorList>
    </citation>
    <scope>NUCLEOTIDE SEQUENCE [LARGE SCALE GENOMIC DNA]</scope>
    <source>
        <strain evidence="8 9">MMS17-SY077</strain>
    </source>
</reference>
<accession>A0A6I4P588</accession>
<feature type="transmembrane region" description="Helical" evidence="6">
    <location>
        <begin position="141"/>
        <end position="167"/>
    </location>
</feature>
<dbReference type="Gene3D" id="1.10.3720.10">
    <property type="entry name" value="MetI-like"/>
    <property type="match status" value="1"/>
</dbReference>
<evidence type="ECO:0000259" key="7">
    <source>
        <dbReference type="PROSITE" id="PS50928"/>
    </source>
</evidence>
<dbReference type="InterPro" id="IPR035906">
    <property type="entry name" value="MetI-like_sf"/>
</dbReference>
<dbReference type="CDD" id="cd06261">
    <property type="entry name" value="TM_PBP2"/>
    <property type="match status" value="1"/>
</dbReference>
<evidence type="ECO:0000256" key="3">
    <source>
        <dbReference type="ARBA" id="ARBA00022692"/>
    </source>
</evidence>
<dbReference type="EMBL" id="WSTA01000033">
    <property type="protein sequence ID" value="MWB98677.1"/>
    <property type="molecule type" value="Genomic_DNA"/>
</dbReference>
<dbReference type="Proteomes" id="UP000438182">
    <property type="component" value="Unassembled WGS sequence"/>
</dbReference>